<proteinExistence type="predicted"/>
<dbReference type="EMBL" id="CADCWG010000021">
    <property type="protein sequence ID" value="CAA9536573.1"/>
    <property type="molecule type" value="Genomic_DNA"/>
</dbReference>
<evidence type="ECO:0008006" key="4">
    <source>
        <dbReference type="Google" id="ProtNLM"/>
    </source>
</evidence>
<organism evidence="3">
    <name type="scientific">uncultured Thermomicrobiales bacterium</name>
    <dbReference type="NCBI Taxonomy" id="1645740"/>
    <lineage>
        <taxon>Bacteria</taxon>
        <taxon>Pseudomonadati</taxon>
        <taxon>Thermomicrobiota</taxon>
        <taxon>Thermomicrobia</taxon>
        <taxon>Thermomicrobiales</taxon>
        <taxon>environmental samples</taxon>
    </lineage>
</organism>
<feature type="transmembrane region" description="Helical" evidence="2">
    <location>
        <begin position="105"/>
        <end position="131"/>
    </location>
</feature>
<dbReference type="AlphaFoldDB" id="A0A6J4U0W3"/>
<evidence type="ECO:0000256" key="2">
    <source>
        <dbReference type="SAM" id="Phobius"/>
    </source>
</evidence>
<protein>
    <recommendedName>
        <fullName evidence="4">DUF983 domain-containing protein</fullName>
    </recommendedName>
</protein>
<gene>
    <name evidence="3" type="ORF">AVDCRST_MAG49-291</name>
</gene>
<keyword evidence="2" id="KW-0812">Transmembrane</keyword>
<evidence type="ECO:0000256" key="1">
    <source>
        <dbReference type="SAM" id="MobiDB-lite"/>
    </source>
</evidence>
<name>A0A6J4U0W3_9BACT</name>
<evidence type="ECO:0000313" key="3">
    <source>
        <dbReference type="EMBL" id="CAA9536573.1"/>
    </source>
</evidence>
<keyword evidence="2" id="KW-0472">Membrane</keyword>
<keyword evidence="2" id="KW-1133">Transmembrane helix</keyword>
<feature type="compositionally biased region" description="Low complexity" evidence="1">
    <location>
        <begin position="151"/>
        <end position="170"/>
    </location>
</feature>
<sequence>MGFDRSRTAWFAAADSARWSLPPRGGRRLMVLLGRALTRRCPYSGARGVYRNWWSLRERCPQCGVLFEREEGYLVGVYAVNLIGAEFLGFGIVLALLLASDLSTLAIQIAAIALGIALPVIGYPFAAALWITIDLMLDPPEPALALARAEAAAPSPRTVRSTPAASRPAPAAIPPAPAADGAGATSAPTAPPAPDPRVPEP</sequence>
<accession>A0A6J4U0W3</accession>
<reference evidence="3" key="1">
    <citation type="submission" date="2020-02" db="EMBL/GenBank/DDBJ databases">
        <authorList>
            <person name="Meier V. D."/>
        </authorList>
    </citation>
    <scope>NUCLEOTIDE SEQUENCE</scope>
    <source>
        <strain evidence="3">AVDCRST_MAG49</strain>
    </source>
</reference>
<feature type="compositionally biased region" description="Low complexity" evidence="1">
    <location>
        <begin position="178"/>
        <end position="188"/>
    </location>
</feature>
<feature type="region of interest" description="Disordered" evidence="1">
    <location>
        <begin position="151"/>
        <end position="201"/>
    </location>
</feature>
<feature type="compositionally biased region" description="Pro residues" evidence="1">
    <location>
        <begin position="189"/>
        <end position="201"/>
    </location>
</feature>
<feature type="transmembrane region" description="Helical" evidence="2">
    <location>
        <begin position="75"/>
        <end position="99"/>
    </location>
</feature>